<dbReference type="Gene3D" id="2.60.40.10">
    <property type="entry name" value="Immunoglobulins"/>
    <property type="match status" value="1"/>
</dbReference>
<dbReference type="SMART" id="SM01217">
    <property type="entry name" value="Fn3_like"/>
    <property type="match status" value="1"/>
</dbReference>
<dbReference type="InterPro" id="IPR002772">
    <property type="entry name" value="Glyco_hydro_3_C"/>
</dbReference>
<evidence type="ECO:0000256" key="3">
    <source>
        <dbReference type="ARBA" id="ARBA00022651"/>
    </source>
</evidence>
<dbReference type="InterPro" id="IPR036881">
    <property type="entry name" value="Glyco_hydro_3_C_sf"/>
</dbReference>
<evidence type="ECO:0000256" key="2">
    <source>
        <dbReference type="ARBA" id="ARBA00005336"/>
    </source>
</evidence>
<dbReference type="InterPro" id="IPR037524">
    <property type="entry name" value="PA14/GLEYA"/>
</dbReference>
<dbReference type="InterPro" id="IPR011658">
    <property type="entry name" value="PA14_dom"/>
</dbReference>
<comment type="similarity">
    <text evidence="2">Belongs to the glycosyl hydrolase 3 family.</text>
</comment>
<dbReference type="EC" id="3.2.1.37" evidence="8"/>
<keyword evidence="4" id="KW-0732">Signal</keyword>
<dbReference type="InterPro" id="IPR044993">
    <property type="entry name" value="BXL"/>
</dbReference>
<dbReference type="GO" id="GO:0031222">
    <property type="term" value="P:arabinan catabolic process"/>
    <property type="evidence" value="ECO:0007669"/>
    <property type="project" value="TreeGrafter"/>
</dbReference>
<dbReference type="Pfam" id="PF00933">
    <property type="entry name" value="Glyco_hydro_3"/>
    <property type="match status" value="1"/>
</dbReference>
<evidence type="ECO:0000256" key="8">
    <source>
        <dbReference type="ARBA" id="ARBA00026107"/>
    </source>
</evidence>
<dbReference type="Pfam" id="PF01915">
    <property type="entry name" value="Glyco_hydro_3_C"/>
    <property type="match status" value="1"/>
</dbReference>
<dbReference type="GO" id="GO:0046556">
    <property type="term" value="F:alpha-L-arabinofuranosidase activity"/>
    <property type="evidence" value="ECO:0007669"/>
    <property type="project" value="TreeGrafter"/>
</dbReference>
<name>A0A6A4H9P1_9AGAR</name>
<dbReference type="PANTHER" id="PTHR42721">
    <property type="entry name" value="SUGAR HYDROLASE-RELATED"/>
    <property type="match status" value="1"/>
</dbReference>
<dbReference type="InterPro" id="IPR001764">
    <property type="entry name" value="Glyco_hydro_3_N"/>
</dbReference>
<evidence type="ECO:0000256" key="7">
    <source>
        <dbReference type="ARBA" id="ARBA00024574"/>
    </source>
</evidence>
<comment type="catalytic activity">
    <reaction evidence="7">
        <text>Hydrolysis of (1-&gt;4)-beta-D-xylans, to remove successive D-xylose residues from the non-reducing termini.</text>
        <dbReference type="EC" id="3.2.1.37"/>
    </reaction>
</comment>
<keyword evidence="3" id="KW-0858">Xylan degradation</keyword>
<feature type="domain" description="PA14" evidence="9">
    <location>
        <begin position="470"/>
        <end position="639"/>
    </location>
</feature>
<evidence type="ECO:0000256" key="4">
    <source>
        <dbReference type="ARBA" id="ARBA00022729"/>
    </source>
</evidence>
<protein>
    <recommendedName>
        <fullName evidence="8">xylan 1,4-beta-xylosidase</fullName>
        <ecNumber evidence="8">3.2.1.37</ecNumber>
    </recommendedName>
</protein>
<dbReference type="AlphaFoldDB" id="A0A6A4H9P1"/>
<dbReference type="GO" id="GO:0009044">
    <property type="term" value="F:xylan 1,4-beta-xylosidase activity"/>
    <property type="evidence" value="ECO:0007669"/>
    <property type="project" value="UniProtKB-EC"/>
</dbReference>
<accession>A0A6A4H9P1</accession>
<sequence length="898" mass="98184">MQLHLMFADNIVGRDSHNELYDFATRFAPKAGVGVMHDWYPTSASFYNSVQKLNLEKSRLPVPFMQTGECLHSVGSFKQSMFPQSIGLAASWDTSLVHRVGRALGTEARAIGIHACFAPVLDLGKDVRWGRVQEAWGEDFLLTSHMGVAYASGLSKNGSWSDPDAVVPVMKHFAGHGSPSAGINAAPYNGAGPRQYLMEFFRPFKAVVDLGGARGVLMAYHEFDGVPSAVNSMFYDALDDWGFDGFVIADDAGLVQLSQAHMVSDSTADTLSQWFNAGGMIQFYDFYIETFLNVTVDIIANNSVPLSTIQSHIRRILSVKYDLGLFANSTSKGSLEPNSSSLYVPSDIVYQDLTAQHVPLTLEAARASIVLLENRNSTLPIKPDEQNISRIALIGPFGDILNFGDYSGNWGASPAQNTTTIRQAMMVYIEHQNLDVELVTSMGTNTWYYNAQYGIPGYLLSPANGTNTSSTENGLLGTYFANTNFTDARFSQIDVPNMDWGLYPPLGLPSNNFSVIWEGVLTVPVEGEINGSIGVAVGPNTTARLFLDGELVTESPITTAGNILGNIEQLSYDMTNGTMVPPGGAEWTFKQGATHQLRIEYQTWNLYQKLENVNSVNSQVELWWNLVDQEDAVTKAVDVAKSSGLIVLAVGANWNSDGESGDRATLGLSDNQTVLADALFELGIPIVLVLQGGRPFAIPDYYARCAACLETFFPGQSGGQAISDVLFGEMNPGGRMPLSVPFDAASLPDFYNYHTTAHDLNYTDIYSFPTYWFGYGLSYTNFSISAFNATSSGGVRTFTAGETISIPLPLYVAQVYLLQRVSNIVRAQRQLVAFSRVYLDAGESRDVLMDLEVDRYLPIVNRQYVWELETGEYTFALLDYGGPTASSAMNVTLICLSK</sequence>
<evidence type="ECO:0000256" key="1">
    <source>
        <dbReference type="ARBA" id="ARBA00004851"/>
    </source>
</evidence>
<keyword evidence="6" id="KW-0326">Glycosidase</keyword>
<dbReference type="Gene3D" id="3.20.20.300">
    <property type="entry name" value="Glycoside hydrolase, family 3, N-terminal domain"/>
    <property type="match status" value="1"/>
</dbReference>
<dbReference type="Gene3D" id="3.40.50.1700">
    <property type="entry name" value="Glycoside hydrolase family 3 C-terminal domain"/>
    <property type="match status" value="2"/>
</dbReference>
<dbReference type="PRINTS" id="PR00133">
    <property type="entry name" value="GLHYDRLASE3"/>
</dbReference>
<keyword evidence="3" id="KW-0624">Polysaccharide degradation</keyword>
<dbReference type="Proteomes" id="UP000799118">
    <property type="component" value="Unassembled WGS sequence"/>
</dbReference>
<keyword evidence="3" id="KW-0119">Carbohydrate metabolism</keyword>
<reference evidence="10" key="1">
    <citation type="journal article" date="2019" name="Environ. Microbiol.">
        <title>Fungal ecological strategies reflected in gene transcription - a case study of two litter decomposers.</title>
        <authorList>
            <person name="Barbi F."/>
            <person name="Kohler A."/>
            <person name="Barry K."/>
            <person name="Baskaran P."/>
            <person name="Daum C."/>
            <person name="Fauchery L."/>
            <person name="Ihrmark K."/>
            <person name="Kuo A."/>
            <person name="LaButti K."/>
            <person name="Lipzen A."/>
            <person name="Morin E."/>
            <person name="Grigoriev I.V."/>
            <person name="Henrissat B."/>
            <person name="Lindahl B."/>
            <person name="Martin F."/>
        </authorList>
    </citation>
    <scope>NUCLEOTIDE SEQUENCE</scope>
    <source>
        <strain evidence="10">JB14</strain>
    </source>
</reference>
<proteinExistence type="inferred from homology"/>
<keyword evidence="11" id="KW-1185">Reference proteome</keyword>
<evidence type="ECO:0000259" key="9">
    <source>
        <dbReference type="PROSITE" id="PS51820"/>
    </source>
</evidence>
<gene>
    <name evidence="10" type="ORF">BT96DRAFT_1045618</name>
</gene>
<dbReference type="InterPro" id="IPR036962">
    <property type="entry name" value="Glyco_hydro_3_N_sf"/>
</dbReference>
<dbReference type="PANTHER" id="PTHR42721:SF3">
    <property type="entry name" value="BETA-D-XYLOSIDASE 5-RELATED"/>
    <property type="match status" value="1"/>
</dbReference>
<dbReference type="Pfam" id="PF07691">
    <property type="entry name" value="PA14"/>
    <property type="match status" value="1"/>
</dbReference>
<keyword evidence="5 10" id="KW-0378">Hydrolase</keyword>
<dbReference type="SUPFAM" id="SSF51445">
    <property type="entry name" value="(Trans)glycosidases"/>
    <property type="match status" value="1"/>
</dbReference>
<evidence type="ECO:0000313" key="11">
    <source>
        <dbReference type="Proteomes" id="UP000799118"/>
    </source>
</evidence>
<dbReference type="InterPro" id="IPR013783">
    <property type="entry name" value="Ig-like_fold"/>
</dbReference>
<evidence type="ECO:0000256" key="5">
    <source>
        <dbReference type="ARBA" id="ARBA00022801"/>
    </source>
</evidence>
<dbReference type="SUPFAM" id="SSF52279">
    <property type="entry name" value="Beta-D-glucan exohydrolase, C-terminal domain"/>
    <property type="match status" value="1"/>
</dbReference>
<dbReference type="Pfam" id="PF14310">
    <property type="entry name" value="Fn3-like"/>
    <property type="match status" value="1"/>
</dbReference>
<dbReference type="InterPro" id="IPR017853">
    <property type="entry name" value="GH"/>
</dbReference>
<dbReference type="InterPro" id="IPR026891">
    <property type="entry name" value="Fn3-like"/>
</dbReference>
<dbReference type="EMBL" id="ML769539">
    <property type="protein sequence ID" value="KAE9394999.1"/>
    <property type="molecule type" value="Genomic_DNA"/>
</dbReference>
<evidence type="ECO:0000313" key="10">
    <source>
        <dbReference type="EMBL" id="KAE9394999.1"/>
    </source>
</evidence>
<dbReference type="GO" id="GO:0045493">
    <property type="term" value="P:xylan catabolic process"/>
    <property type="evidence" value="ECO:0007669"/>
    <property type="project" value="UniProtKB-KW"/>
</dbReference>
<evidence type="ECO:0000256" key="6">
    <source>
        <dbReference type="ARBA" id="ARBA00023295"/>
    </source>
</evidence>
<organism evidence="10 11">
    <name type="scientific">Gymnopus androsaceus JB14</name>
    <dbReference type="NCBI Taxonomy" id="1447944"/>
    <lineage>
        <taxon>Eukaryota</taxon>
        <taxon>Fungi</taxon>
        <taxon>Dikarya</taxon>
        <taxon>Basidiomycota</taxon>
        <taxon>Agaricomycotina</taxon>
        <taxon>Agaricomycetes</taxon>
        <taxon>Agaricomycetidae</taxon>
        <taxon>Agaricales</taxon>
        <taxon>Marasmiineae</taxon>
        <taxon>Omphalotaceae</taxon>
        <taxon>Gymnopus</taxon>
    </lineage>
</organism>
<comment type="pathway">
    <text evidence="1">Glycan degradation; xylan degradation.</text>
</comment>
<dbReference type="OrthoDB" id="2123594at2759"/>
<dbReference type="PROSITE" id="PS51820">
    <property type="entry name" value="PA14"/>
    <property type="match status" value="1"/>
</dbReference>
<dbReference type="SUPFAM" id="SSF56988">
    <property type="entry name" value="Anthrax protective antigen"/>
    <property type="match status" value="1"/>
</dbReference>